<keyword evidence="1" id="KW-0675">Receptor</keyword>
<evidence type="ECO:0000313" key="2">
    <source>
        <dbReference type="Proteomes" id="UP000764045"/>
    </source>
</evidence>
<comment type="caution">
    <text evidence="1">The sequence shown here is derived from an EMBL/GenBank/DDBJ whole genome shotgun (WGS) entry which is preliminary data.</text>
</comment>
<organism evidence="1 2">
    <name type="scientific">Marseilla massiliensis</name>
    <dbReference type="NCBI Taxonomy" id="1841864"/>
    <lineage>
        <taxon>Bacteria</taxon>
        <taxon>Pseudomonadati</taxon>
        <taxon>Bacteroidota</taxon>
        <taxon>Bacteroidia</taxon>
        <taxon>Bacteroidales</taxon>
        <taxon>Prevotellaceae</taxon>
        <taxon>Marseilla</taxon>
    </lineage>
</organism>
<dbReference type="Proteomes" id="UP000764045">
    <property type="component" value="Unassembled WGS sequence"/>
</dbReference>
<dbReference type="AlphaFoldDB" id="A0A938WGZ1"/>
<gene>
    <name evidence="1" type="ORF">H6B30_01865</name>
</gene>
<protein>
    <submittedName>
        <fullName evidence="1">TonB-dependent receptor</fullName>
    </submittedName>
</protein>
<name>A0A938WGZ1_9BACT</name>
<evidence type="ECO:0000313" key="1">
    <source>
        <dbReference type="EMBL" id="MBM6660511.1"/>
    </source>
</evidence>
<keyword evidence="2" id="KW-1185">Reference proteome</keyword>
<accession>A0A938WGZ1</accession>
<proteinExistence type="predicted"/>
<dbReference type="SUPFAM" id="SSF56935">
    <property type="entry name" value="Porins"/>
    <property type="match status" value="1"/>
</dbReference>
<reference evidence="1 2" key="1">
    <citation type="journal article" date="2021" name="Sci. Rep.">
        <title>The distribution of antibiotic resistance genes in chicken gut microbiota commensals.</title>
        <authorList>
            <person name="Juricova H."/>
            <person name="Matiasovicova J."/>
            <person name="Kubasova T."/>
            <person name="Cejkova D."/>
            <person name="Rychlik I."/>
        </authorList>
    </citation>
    <scope>NUCLEOTIDE SEQUENCE [LARGE SCALE GENOMIC DNA]</scope>
    <source>
        <strain evidence="1 2">An819</strain>
    </source>
</reference>
<sequence length="537" mass="58054">MDTLSRELRQVSVTGRRVASQLASDRGVSVVGMGLMRSMPRILGNADPLHYAQMLPGIQTGGEYDAGLHIQGSDNSHNMLAIDGVPIYNAAHLLGFFSVFNATHFSSMRIGKSATAAAPNRMGGMVDMQAGRDRPPGPTGDVAVGPMSSQATVSLPAGRCSWLTLSARAAYFNLLYSRWLEVDGEELGYFFHDYNLTYTYAPDSRNRLWAEVYYGGDDASYGDGGYGMDTSLGWANFMAALHWDHSSGATGIGQCVYYTRYGSRLGLSQPSVGLSLESRIATAGYKAEARFGQASAGIDAAWHDVSPQEPRADGATAGRVAGQGRQRAAEVALWGGWNCRLGRCLELDAGLRATLYSAGGKARFAADPTASLSWRVSPGARVSLSGSVRHQYLLRTGFSDVGLPTEFWFASDYGQSPQYGIGASLAAEVYLGRRAWRIEAEAYCKRLCHQVEYGGNVLDFVFDDYSLNDVLIAGDGHNVGLNLLVERRKGRLTGWVAYSFGLARRRFGRAGATGWCPAAHERPHELNAVATFKAGRR</sequence>
<dbReference type="EMBL" id="JACJJL010000002">
    <property type="protein sequence ID" value="MBM6660511.1"/>
    <property type="molecule type" value="Genomic_DNA"/>
</dbReference>